<evidence type="ECO:0000256" key="5">
    <source>
        <dbReference type="SAM" id="SignalP"/>
    </source>
</evidence>
<keyword evidence="3" id="KW-0998">Cell outer membrane</keyword>
<dbReference type="InterPro" id="IPR036942">
    <property type="entry name" value="Beta-barrel_TonB_sf"/>
</dbReference>
<evidence type="ECO:0000313" key="8">
    <source>
        <dbReference type="EMBL" id="GAA0565089.1"/>
    </source>
</evidence>
<dbReference type="PANTHER" id="PTHR40980">
    <property type="entry name" value="PLUG DOMAIN-CONTAINING PROTEIN"/>
    <property type="match status" value="1"/>
</dbReference>
<dbReference type="InterPro" id="IPR000531">
    <property type="entry name" value="Beta-barrel_TonB"/>
</dbReference>
<keyword evidence="2 4" id="KW-0472">Membrane</keyword>
<dbReference type="InterPro" id="IPR037066">
    <property type="entry name" value="Plug_dom_sf"/>
</dbReference>
<comment type="similarity">
    <text evidence="4">Belongs to the TonB-dependent receptor family.</text>
</comment>
<gene>
    <name evidence="8" type="ORF">GCM10008942_11800</name>
</gene>
<dbReference type="EMBL" id="BAAADD010000003">
    <property type="protein sequence ID" value="GAA0565089.1"/>
    <property type="molecule type" value="Genomic_DNA"/>
</dbReference>
<dbReference type="Proteomes" id="UP001499951">
    <property type="component" value="Unassembled WGS sequence"/>
</dbReference>
<comment type="subcellular location">
    <subcellularLocation>
        <location evidence="1 4">Cell outer membrane</location>
    </subcellularLocation>
</comment>
<proteinExistence type="inferred from homology"/>
<evidence type="ECO:0000259" key="7">
    <source>
        <dbReference type="Pfam" id="PF07715"/>
    </source>
</evidence>
<feature type="signal peptide" evidence="5">
    <location>
        <begin position="1"/>
        <end position="25"/>
    </location>
</feature>
<dbReference type="Gene3D" id="2.40.170.20">
    <property type="entry name" value="TonB-dependent receptor, beta-barrel domain"/>
    <property type="match status" value="1"/>
</dbReference>
<feature type="chain" id="PRO_5045634621" evidence="5">
    <location>
        <begin position="26"/>
        <end position="974"/>
    </location>
</feature>
<keyword evidence="4" id="KW-0798">TonB box</keyword>
<protein>
    <submittedName>
        <fullName evidence="8">TonB-dependent receptor</fullName>
    </submittedName>
</protein>
<dbReference type="SUPFAM" id="SSF56935">
    <property type="entry name" value="Porins"/>
    <property type="match status" value="1"/>
</dbReference>
<keyword evidence="8" id="KW-0675">Receptor</keyword>
<feature type="domain" description="TonB-dependent receptor plug" evidence="7">
    <location>
        <begin position="50"/>
        <end position="154"/>
    </location>
</feature>
<dbReference type="Gene3D" id="2.170.130.10">
    <property type="entry name" value="TonB-dependent receptor, plug domain"/>
    <property type="match status" value="1"/>
</dbReference>
<evidence type="ECO:0000256" key="2">
    <source>
        <dbReference type="ARBA" id="ARBA00023136"/>
    </source>
</evidence>
<keyword evidence="9" id="KW-1185">Reference proteome</keyword>
<feature type="domain" description="TonB-dependent receptor-like beta-barrel" evidence="6">
    <location>
        <begin position="422"/>
        <end position="941"/>
    </location>
</feature>
<name>A0ABP3PD10_9PROT</name>
<evidence type="ECO:0000259" key="6">
    <source>
        <dbReference type="Pfam" id="PF00593"/>
    </source>
</evidence>
<evidence type="ECO:0000256" key="1">
    <source>
        <dbReference type="ARBA" id="ARBA00004442"/>
    </source>
</evidence>
<evidence type="ECO:0000256" key="4">
    <source>
        <dbReference type="RuleBase" id="RU003357"/>
    </source>
</evidence>
<dbReference type="Pfam" id="PF00593">
    <property type="entry name" value="TonB_dep_Rec_b-barrel"/>
    <property type="match status" value="1"/>
</dbReference>
<keyword evidence="5" id="KW-0732">Signal</keyword>
<accession>A0ABP3PD10</accession>
<dbReference type="InterPro" id="IPR010104">
    <property type="entry name" value="TonB_rcpt_bac"/>
</dbReference>
<reference evidence="9" key="1">
    <citation type="journal article" date="2019" name="Int. J. Syst. Evol. Microbiol.">
        <title>The Global Catalogue of Microorganisms (GCM) 10K type strain sequencing project: providing services to taxonomists for standard genome sequencing and annotation.</title>
        <authorList>
            <consortium name="The Broad Institute Genomics Platform"/>
            <consortium name="The Broad Institute Genome Sequencing Center for Infectious Disease"/>
            <person name="Wu L."/>
            <person name="Ma J."/>
        </authorList>
    </citation>
    <scope>NUCLEOTIDE SEQUENCE [LARGE SCALE GENOMIC DNA]</scope>
    <source>
        <strain evidence="9">JCM 15089</strain>
    </source>
</reference>
<comment type="caution">
    <text evidence="8">The sequence shown here is derived from an EMBL/GenBank/DDBJ whole genome shotgun (WGS) entry which is preliminary data.</text>
</comment>
<sequence length="974" mass="105142">MENQFRRLLKLGVCAAVLGAVPASAQDTQQMEVVTVTGFRGSLEKALDVKRNSASAVDTIMAEDIAKFPDLNLSESLQRVPGVAISRDAGEGRQLSVRGLGGGFTRTLVNGMELLSTGGGTDASGGTNRTRTFDFNVFASDLFNQIDVEKTSMSETEEGSLGSTVKLYTAHPLDIDGFKLAASAKAGYNDLSHTYSPRFSALISDTFFGGKLGVLFSGAFVNRDLLDEGFSTVRWAGGASPVANGFRSVSGVSYNGTALTTTDFNSSAASTVFHPRIPRLDKYVDKQHRTGFTGSVQYKPDDATLFTLDALYANFGGTREEQFLESFTFQQTGVCGPTSPASCGINQVDIVGGTVIEPRSGVRELVAGTFNNVDAKSERRHDKLMTEVYQVTLAGTHSFSNNFTVKGFLGFNSSVFANSEQTTMQFDQYNVQNYKYDFSTPFPTITYGSADLMSSTAWQLVEIRLNPNWVYNRDTQAQINAEWKVMTGLTLKAGLNWVEAKNRAVTFNRSNGTNASRGAVLPTGVPALSTVGMTETFNLPSQPSGNPTKFFAPNIMAGIEALHLYDSTYQSAQTVIANTTWVSPFKSTCFTTAGCGVFNVGPESALGSNYTVQENALGGYLQADFDTDLWGVPVRGNFGTRVVQTIQNSLGYGVLTTKSGAITTNTITPSTYHRVYADVLPSFNIVVEPIENLLFRVSGAKVMSRPGLGSLNPGVTLSVSGNKTATAGNPEIKPYRAKTFDLSAEWYFAKGGLISVAGFYKEVGTFVQTYTSPQSVFSANPWGLPDSQADAACGTLAGCSANSVVWTFSYPINTPGGPVKGIEINYQQPFTFLPGPFDRFGAIFNLTLVTSKIKYLNASGAVSAVDQLTNLSQRSWNATLYYEDDALSARVSAAYRSKYLTQVPGRNGSDVEGTAPTLNVDASITYTIDENWALTLEGLNLTNQRQSQYFDSSEMLSFKHMTGREFLAGVRFNF</sequence>
<dbReference type="Pfam" id="PF07715">
    <property type="entry name" value="Plug"/>
    <property type="match status" value="1"/>
</dbReference>
<dbReference type="PANTHER" id="PTHR40980:SF3">
    <property type="entry name" value="TONB-DEPENDENT RECEPTOR-LIKE BETA-BARREL DOMAIN-CONTAINING PROTEIN"/>
    <property type="match status" value="1"/>
</dbReference>
<dbReference type="RefSeq" id="WP_166933619.1">
    <property type="nucleotide sequence ID" value="NZ_BAAADD010000003.1"/>
</dbReference>
<organism evidence="8 9">
    <name type="scientific">Rhizomicrobium electricum</name>
    <dbReference type="NCBI Taxonomy" id="480070"/>
    <lineage>
        <taxon>Bacteria</taxon>
        <taxon>Pseudomonadati</taxon>
        <taxon>Pseudomonadota</taxon>
        <taxon>Alphaproteobacteria</taxon>
        <taxon>Micropepsales</taxon>
        <taxon>Micropepsaceae</taxon>
        <taxon>Rhizomicrobium</taxon>
    </lineage>
</organism>
<evidence type="ECO:0000313" key="9">
    <source>
        <dbReference type="Proteomes" id="UP001499951"/>
    </source>
</evidence>
<dbReference type="NCBIfam" id="TIGR01782">
    <property type="entry name" value="TonB-Xanth-Caul"/>
    <property type="match status" value="1"/>
</dbReference>
<evidence type="ECO:0000256" key="3">
    <source>
        <dbReference type="ARBA" id="ARBA00023237"/>
    </source>
</evidence>
<dbReference type="InterPro" id="IPR012910">
    <property type="entry name" value="Plug_dom"/>
</dbReference>